<dbReference type="OrthoDB" id="1858323at2759"/>
<evidence type="ECO:0000313" key="1">
    <source>
        <dbReference type="EMBL" id="KAF9614453.1"/>
    </source>
</evidence>
<protein>
    <submittedName>
        <fullName evidence="1">Uncharacterized protein</fullName>
    </submittedName>
</protein>
<name>A0A835LZV8_9MAGN</name>
<dbReference type="EMBL" id="JADFTS010000003">
    <property type="protein sequence ID" value="KAF9614453.1"/>
    <property type="molecule type" value="Genomic_DNA"/>
</dbReference>
<comment type="caution">
    <text evidence="1">The sequence shown here is derived from an EMBL/GenBank/DDBJ whole genome shotgun (WGS) entry which is preliminary data.</text>
</comment>
<dbReference type="AlphaFoldDB" id="A0A835LZV8"/>
<evidence type="ECO:0000313" key="2">
    <source>
        <dbReference type="Proteomes" id="UP000631114"/>
    </source>
</evidence>
<reference evidence="1 2" key="1">
    <citation type="submission" date="2020-10" db="EMBL/GenBank/DDBJ databases">
        <title>The Coptis chinensis genome and diversification of protoberbering-type alkaloids.</title>
        <authorList>
            <person name="Wang B."/>
            <person name="Shu S."/>
            <person name="Song C."/>
            <person name="Liu Y."/>
        </authorList>
    </citation>
    <scope>NUCLEOTIDE SEQUENCE [LARGE SCALE GENOMIC DNA]</scope>
    <source>
        <strain evidence="1">HL-2020</strain>
        <tissue evidence="1">Leaf</tissue>
    </source>
</reference>
<sequence length="149" mass="16653">MKKKPMAPYSYSVDSEMTNEMSISTVEPILFGVRTSIDDHVSQDPINIEGVELDLLSFDYFDGSTNAWDMPSENVNPSEQNEVDLTEQFTTDLASHFSRVRGFVSKDAMEMILEERKCGGLGGMATKECGCVLRRTHGLPCACDRSNWL</sequence>
<proteinExistence type="predicted"/>
<accession>A0A835LZV8</accession>
<organism evidence="1 2">
    <name type="scientific">Coptis chinensis</name>
    <dbReference type="NCBI Taxonomy" id="261450"/>
    <lineage>
        <taxon>Eukaryota</taxon>
        <taxon>Viridiplantae</taxon>
        <taxon>Streptophyta</taxon>
        <taxon>Embryophyta</taxon>
        <taxon>Tracheophyta</taxon>
        <taxon>Spermatophyta</taxon>
        <taxon>Magnoliopsida</taxon>
        <taxon>Ranunculales</taxon>
        <taxon>Ranunculaceae</taxon>
        <taxon>Coptidoideae</taxon>
        <taxon>Coptis</taxon>
    </lineage>
</organism>
<dbReference type="Proteomes" id="UP000631114">
    <property type="component" value="Unassembled WGS sequence"/>
</dbReference>
<keyword evidence="2" id="KW-1185">Reference proteome</keyword>
<gene>
    <name evidence="1" type="ORF">IFM89_018689</name>
</gene>